<keyword evidence="5" id="KW-1185">Reference proteome</keyword>
<dbReference type="InterPro" id="IPR001173">
    <property type="entry name" value="Glyco_trans_2-like"/>
</dbReference>
<protein>
    <submittedName>
        <fullName evidence="4">Glycosyltransferase</fullName>
    </submittedName>
</protein>
<dbReference type="Pfam" id="PF00535">
    <property type="entry name" value="Glycos_transf_2"/>
    <property type="match status" value="1"/>
</dbReference>
<dbReference type="SUPFAM" id="SSF53448">
    <property type="entry name" value="Nucleotide-diphospho-sugar transferases"/>
    <property type="match status" value="1"/>
</dbReference>
<dbReference type="GO" id="GO:0016757">
    <property type="term" value="F:glycosyltransferase activity"/>
    <property type="evidence" value="ECO:0007669"/>
    <property type="project" value="UniProtKB-KW"/>
</dbReference>
<evidence type="ECO:0000256" key="1">
    <source>
        <dbReference type="ARBA" id="ARBA00022676"/>
    </source>
</evidence>
<dbReference type="InterPro" id="IPR029044">
    <property type="entry name" value="Nucleotide-diphossugar_trans"/>
</dbReference>
<organism evidence="4 5">
    <name type="scientific">Lacrimispora algidixylanolytica</name>
    <dbReference type="NCBI Taxonomy" id="94868"/>
    <lineage>
        <taxon>Bacteria</taxon>
        <taxon>Bacillati</taxon>
        <taxon>Bacillota</taxon>
        <taxon>Clostridia</taxon>
        <taxon>Lachnospirales</taxon>
        <taxon>Lachnospiraceae</taxon>
        <taxon>Lacrimispora</taxon>
    </lineage>
</organism>
<dbReference type="EMBL" id="MCIA01000001">
    <property type="protein sequence ID" value="RKD34843.1"/>
    <property type="molecule type" value="Genomic_DNA"/>
</dbReference>
<accession>A0A419TBK7</accession>
<evidence type="ECO:0000313" key="4">
    <source>
        <dbReference type="EMBL" id="RKD34843.1"/>
    </source>
</evidence>
<keyword evidence="2 4" id="KW-0808">Transferase</keyword>
<dbReference type="PANTHER" id="PTHR22916">
    <property type="entry name" value="GLYCOSYLTRANSFERASE"/>
    <property type="match status" value="1"/>
</dbReference>
<proteinExistence type="predicted"/>
<evidence type="ECO:0000256" key="2">
    <source>
        <dbReference type="ARBA" id="ARBA00022679"/>
    </source>
</evidence>
<sequence>MSELISVIVPIYRVETYLKRCVDSIRKQTYKNIEIILVDDGSPDQCGQICDEYSLIDERVRVIHKSNGGLSDARNAGIDVARGEIISFVDSDDWLDIDMLEVLLKALHEYEADIAECSFRSIYMDCIVEETGCTADCIVEDNLFAMSSMMKWGYFKSIVWNKLYRREVLGNIRFPKGKIHEDEYTTYKYFFNASKLVYVDISKYNYNRSRTDSITGVEFREANFDACDAIRERIDFFREHHLTELEEQARDAYCWVLLDCIKRYIKSGVTSERIHKVLRQLRIDLVYFDKHPVSILYYKELVEIESNYYNYARRIKEESFVDG</sequence>
<comment type="caution">
    <text evidence="4">The sequence shown here is derived from an EMBL/GenBank/DDBJ whole genome shotgun (WGS) entry which is preliminary data.</text>
</comment>
<feature type="domain" description="Glycosyltransferase 2-like" evidence="3">
    <location>
        <begin position="6"/>
        <end position="168"/>
    </location>
</feature>
<dbReference type="AlphaFoldDB" id="A0A419TBK7"/>
<evidence type="ECO:0000259" key="3">
    <source>
        <dbReference type="Pfam" id="PF00535"/>
    </source>
</evidence>
<dbReference type="Proteomes" id="UP000284277">
    <property type="component" value="Unassembled WGS sequence"/>
</dbReference>
<dbReference type="Gene3D" id="3.90.550.10">
    <property type="entry name" value="Spore Coat Polysaccharide Biosynthesis Protein SpsA, Chain A"/>
    <property type="match status" value="1"/>
</dbReference>
<dbReference type="RefSeq" id="WP_120194775.1">
    <property type="nucleotide sequence ID" value="NZ_MCIA01000001.1"/>
</dbReference>
<name>A0A419TBK7_9FIRM</name>
<gene>
    <name evidence="4" type="ORF">BET01_00310</name>
</gene>
<dbReference type="PANTHER" id="PTHR22916:SF51">
    <property type="entry name" value="GLYCOSYLTRANSFERASE EPSH-RELATED"/>
    <property type="match status" value="1"/>
</dbReference>
<keyword evidence="1" id="KW-0328">Glycosyltransferase</keyword>
<dbReference type="OrthoDB" id="1640114at2"/>
<evidence type="ECO:0000313" key="5">
    <source>
        <dbReference type="Proteomes" id="UP000284277"/>
    </source>
</evidence>
<dbReference type="CDD" id="cd00761">
    <property type="entry name" value="Glyco_tranf_GTA_type"/>
    <property type="match status" value="1"/>
</dbReference>
<reference evidence="4 5" key="1">
    <citation type="submission" date="2016-08" db="EMBL/GenBank/DDBJ databases">
        <title>A new outlook on sporulation: Clostridium algidixylanolyticum.</title>
        <authorList>
            <person name="Poppleton D.I."/>
            <person name="Gribaldo S."/>
        </authorList>
    </citation>
    <scope>NUCLEOTIDE SEQUENCE [LARGE SCALE GENOMIC DNA]</scope>
    <source>
        <strain evidence="4 5">SPL73</strain>
    </source>
</reference>